<dbReference type="EMBL" id="JAUUTY010000005">
    <property type="protein sequence ID" value="KAK1627795.1"/>
    <property type="molecule type" value="Genomic_DNA"/>
</dbReference>
<evidence type="ECO:0000256" key="1">
    <source>
        <dbReference type="SAM" id="MobiDB-lite"/>
    </source>
</evidence>
<dbReference type="Proteomes" id="UP001231189">
    <property type="component" value="Unassembled WGS sequence"/>
</dbReference>
<evidence type="ECO:0000313" key="4">
    <source>
        <dbReference type="Proteomes" id="UP001231189"/>
    </source>
</evidence>
<sequence>MDNVTENLIPTTTDPDILKARYLFERLVEKRETIENGMKWMRKGVLQAFGSYRSLAGYNKNFEYDFVRLDFQCLIYGTLSKSYHHYNFTMRTRLSRSKPWTYQQFFAEVKPTENGTEYFCCPLQASEDGHCFGCRKVGISLRHPESGGYEKGHPGSGFPFGTDSEGND</sequence>
<dbReference type="PANTHER" id="PTHR33326">
    <property type="entry name" value="OS05G0543800 PROTEIN"/>
    <property type="match status" value="1"/>
</dbReference>
<accession>A0AAD8VXK6</accession>
<protein>
    <recommendedName>
        <fullName evidence="2">DUF3615 domain-containing protein</fullName>
    </recommendedName>
</protein>
<dbReference type="InterPro" id="IPR022059">
    <property type="entry name" value="DUF3615"/>
</dbReference>
<feature type="domain" description="DUF3615" evidence="2">
    <location>
        <begin position="58"/>
        <end position="144"/>
    </location>
</feature>
<reference evidence="3" key="1">
    <citation type="submission" date="2023-07" db="EMBL/GenBank/DDBJ databases">
        <title>A chromosome-level genome assembly of Lolium multiflorum.</title>
        <authorList>
            <person name="Chen Y."/>
            <person name="Copetti D."/>
            <person name="Kolliker R."/>
            <person name="Studer B."/>
        </authorList>
    </citation>
    <scope>NUCLEOTIDE SEQUENCE</scope>
    <source>
        <strain evidence="3">02402/16</strain>
        <tissue evidence="3">Leaf</tissue>
    </source>
</reference>
<name>A0AAD8VXK6_LOLMU</name>
<evidence type="ECO:0000259" key="2">
    <source>
        <dbReference type="Pfam" id="PF12274"/>
    </source>
</evidence>
<dbReference type="PANTHER" id="PTHR33326:SF14">
    <property type="entry name" value="EXPRESSED PROTEIN"/>
    <property type="match status" value="1"/>
</dbReference>
<proteinExistence type="predicted"/>
<evidence type="ECO:0000313" key="3">
    <source>
        <dbReference type="EMBL" id="KAK1627795.1"/>
    </source>
</evidence>
<dbReference type="AlphaFoldDB" id="A0AAD8VXK6"/>
<organism evidence="3 4">
    <name type="scientific">Lolium multiflorum</name>
    <name type="common">Italian ryegrass</name>
    <name type="synonym">Lolium perenne subsp. multiflorum</name>
    <dbReference type="NCBI Taxonomy" id="4521"/>
    <lineage>
        <taxon>Eukaryota</taxon>
        <taxon>Viridiplantae</taxon>
        <taxon>Streptophyta</taxon>
        <taxon>Embryophyta</taxon>
        <taxon>Tracheophyta</taxon>
        <taxon>Spermatophyta</taxon>
        <taxon>Magnoliopsida</taxon>
        <taxon>Liliopsida</taxon>
        <taxon>Poales</taxon>
        <taxon>Poaceae</taxon>
        <taxon>BOP clade</taxon>
        <taxon>Pooideae</taxon>
        <taxon>Poodae</taxon>
        <taxon>Poeae</taxon>
        <taxon>Poeae Chloroplast Group 2 (Poeae type)</taxon>
        <taxon>Loliodinae</taxon>
        <taxon>Loliinae</taxon>
        <taxon>Lolium</taxon>
    </lineage>
</organism>
<comment type="caution">
    <text evidence="3">The sequence shown here is derived from an EMBL/GenBank/DDBJ whole genome shotgun (WGS) entry which is preliminary data.</text>
</comment>
<dbReference type="Pfam" id="PF12274">
    <property type="entry name" value="DUF3615"/>
    <property type="match status" value="1"/>
</dbReference>
<feature type="region of interest" description="Disordered" evidence="1">
    <location>
        <begin position="145"/>
        <end position="168"/>
    </location>
</feature>
<gene>
    <name evidence="3" type="ORF">QYE76_002110</name>
</gene>
<keyword evidence="4" id="KW-1185">Reference proteome</keyword>